<keyword evidence="2" id="KW-0719">Serine esterase</keyword>
<evidence type="ECO:0000313" key="10">
    <source>
        <dbReference type="Proteomes" id="UP000249497"/>
    </source>
</evidence>
<dbReference type="RefSeq" id="XP_025525830.1">
    <property type="nucleotide sequence ID" value="XM_025675948.1"/>
</dbReference>
<comment type="similarity">
    <text evidence="1 8">Belongs to the tannase family.</text>
</comment>
<dbReference type="GO" id="GO:0030600">
    <property type="term" value="F:feruloyl esterase activity"/>
    <property type="evidence" value="ECO:0007669"/>
    <property type="project" value="UniProtKB-ARBA"/>
</dbReference>
<reference evidence="9 10" key="1">
    <citation type="submission" date="2018-02" db="EMBL/GenBank/DDBJ databases">
        <title>The genomes of Aspergillus section Nigri reveals drivers in fungal speciation.</title>
        <authorList>
            <consortium name="DOE Joint Genome Institute"/>
            <person name="Vesth T.C."/>
            <person name="Nybo J."/>
            <person name="Theobald S."/>
            <person name="Brandl J."/>
            <person name="Frisvad J.C."/>
            <person name="Nielsen K.F."/>
            <person name="Lyhne E.K."/>
            <person name="Kogle M.E."/>
            <person name="Kuo A."/>
            <person name="Riley R."/>
            <person name="Clum A."/>
            <person name="Nolan M."/>
            <person name="Lipzen A."/>
            <person name="Salamov A."/>
            <person name="Henrissat B."/>
            <person name="Wiebenga A."/>
            <person name="De vries R.P."/>
            <person name="Grigoriev I.V."/>
            <person name="Mortensen U.H."/>
            <person name="Andersen M.R."/>
            <person name="Baker S.E."/>
        </authorList>
    </citation>
    <scope>NUCLEOTIDE SEQUENCE [LARGE SCALE GENOMIC DNA]</scope>
    <source>
        <strain evidence="9 10">CBS 114.51</strain>
    </source>
</reference>
<dbReference type="Pfam" id="PF07519">
    <property type="entry name" value="Tannase"/>
    <property type="match status" value="1"/>
</dbReference>
<keyword evidence="3" id="KW-0479">Metal-binding</keyword>
<dbReference type="EMBL" id="KZ824809">
    <property type="protein sequence ID" value="RAH79936.1"/>
    <property type="molecule type" value="Genomic_DNA"/>
</dbReference>
<dbReference type="OrthoDB" id="3039123at2759"/>
<evidence type="ECO:0000313" key="9">
    <source>
        <dbReference type="EMBL" id="RAH79936.1"/>
    </source>
</evidence>
<dbReference type="EC" id="3.1.1.-" evidence="8"/>
<evidence type="ECO:0000256" key="2">
    <source>
        <dbReference type="ARBA" id="ARBA00022487"/>
    </source>
</evidence>
<keyword evidence="7" id="KW-1015">Disulfide bond</keyword>
<protein>
    <recommendedName>
        <fullName evidence="8">Carboxylic ester hydrolase</fullName>
        <ecNumber evidence="8">3.1.1.-</ecNumber>
    </recommendedName>
</protein>
<dbReference type="GeneID" id="37179641"/>
<keyword evidence="10" id="KW-1185">Reference proteome</keyword>
<dbReference type="AlphaFoldDB" id="A0A8T8WVS6"/>
<dbReference type="PANTHER" id="PTHR33938:SF16">
    <property type="entry name" value="CARBOXYLIC ESTER HYDROLASE"/>
    <property type="match status" value="1"/>
</dbReference>
<sequence length="571" mass="63598">ATMRFLLAATLSAVVVVHATTLEDVCTPSYVKSKLPSDSVYPGITLDRSFVEANPVYNSTTSGSAIFPTQSIDYCNVTLAYSHDGRNDTVKLRFWLPRPDRFERRYLSTGGADYYINQGVQQLPGGVIYGAVSGSTDGGFGSFDTGVDEVLLLANGTLNHQHVYMFGYQAHHELSTIGKSLTRRFFNMTASDKLYAYYQSCSEGGREGWSQVQRFGEEWDGAVIGAPAIRYSFQMVYHLWANVVEKTLNYFPSQCEIAAIVNQTIQACDGYDGRQDGVVSRSDLCKLHFDLNSTIGARYYCAAEGDVPVQNSTISAAAVEVFRTILGGMKDLQGNQVYLSYQPGALFYDAQSTYNSTTGLWGLDINSFGGEYVARFLDLVDADNLSSLDNVTYDTLKDWIQQGWQLYEDSLHTAWPDLTPFHRGGGKILHYHGEQDGSIPTASSVHYYESVRRVMYPDLAYNASTAALGDWYRLFLVPGASHCMNNDLQPNGPFPQTSLATLIRWVEEDLVPVTLNGTVLSGSFEGQEQQICAWPLRPMWSLNGTEMHCEYDQASLDTWTWDFDAFKMPVY</sequence>
<keyword evidence="4 8" id="KW-0732">Signal</keyword>
<dbReference type="InterPro" id="IPR011118">
    <property type="entry name" value="Tannase/feruloyl_esterase"/>
</dbReference>
<evidence type="ECO:0000256" key="4">
    <source>
        <dbReference type="ARBA" id="ARBA00022729"/>
    </source>
</evidence>
<evidence type="ECO:0000256" key="6">
    <source>
        <dbReference type="ARBA" id="ARBA00022837"/>
    </source>
</evidence>
<dbReference type="GO" id="GO:0046872">
    <property type="term" value="F:metal ion binding"/>
    <property type="evidence" value="ECO:0007669"/>
    <property type="project" value="UniProtKB-KW"/>
</dbReference>
<evidence type="ECO:0000256" key="3">
    <source>
        <dbReference type="ARBA" id="ARBA00022723"/>
    </source>
</evidence>
<keyword evidence="6" id="KW-0106">Calcium</keyword>
<feature type="non-terminal residue" evidence="9">
    <location>
        <position position="1"/>
    </location>
</feature>
<evidence type="ECO:0000256" key="1">
    <source>
        <dbReference type="ARBA" id="ARBA00006249"/>
    </source>
</evidence>
<evidence type="ECO:0000256" key="7">
    <source>
        <dbReference type="ARBA" id="ARBA00023157"/>
    </source>
</evidence>
<feature type="chain" id="PRO_5035962978" description="Carboxylic ester hydrolase" evidence="8">
    <location>
        <begin position="20"/>
        <end position="571"/>
    </location>
</feature>
<dbReference type="SUPFAM" id="SSF53474">
    <property type="entry name" value="alpha/beta-Hydrolases"/>
    <property type="match status" value="1"/>
</dbReference>
<evidence type="ECO:0000256" key="8">
    <source>
        <dbReference type="RuleBase" id="RU361238"/>
    </source>
</evidence>
<evidence type="ECO:0000256" key="5">
    <source>
        <dbReference type="ARBA" id="ARBA00022801"/>
    </source>
</evidence>
<feature type="signal peptide" evidence="8">
    <location>
        <begin position="1"/>
        <end position="19"/>
    </location>
</feature>
<name>A0A8T8WVS6_ASPJA</name>
<dbReference type="InterPro" id="IPR029058">
    <property type="entry name" value="AB_hydrolase_fold"/>
</dbReference>
<gene>
    <name evidence="9" type="ORF">BO86DRAFT_435291</name>
</gene>
<dbReference type="PANTHER" id="PTHR33938">
    <property type="entry name" value="FERULOYL ESTERASE B-RELATED"/>
    <property type="match status" value="1"/>
</dbReference>
<accession>A0A8T8WVS6</accession>
<keyword evidence="5 8" id="KW-0378">Hydrolase</keyword>
<dbReference type="Proteomes" id="UP000249497">
    <property type="component" value="Unassembled WGS sequence"/>
</dbReference>
<organism evidence="9 10">
    <name type="scientific">Aspergillus japonicus CBS 114.51</name>
    <dbReference type="NCBI Taxonomy" id="1448312"/>
    <lineage>
        <taxon>Eukaryota</taxon>
        <taxon>Fungi</taxon>
        <taxon>Dikarya</taxon>
        <taxon>Ascomycota</taxon>
        <taxon>Pezizomycotina</taxon>
        <taxon>Eurotiomycetes</taxon>
        <taxon>Eurotiomycetidae</taxon>
        <taxon>Eurotiales</taxon>
        <taxon>Aspergillaceae</taxon>
        <taxon>Aspergillus</taxon>
        <taxon>Aspergillus subgen. Circumdati</taxon>
    </lineage>
</organism>
<proteinExistence type="inferred from homology"/>